<keyword evidence="4" id="KW-1185">Reference proteome</keyword>
<dbReference type="OrthoDB" id="199574at2759"/>
<dbReference type="EMBL" id="UYRR01032171">
    <property type="protein sequence ID" value="VDK54489.1"/>
    <property type="molecule type" value="Genomic_DNA"/>
</dbReference>
<feature type="region of interest" description="Disordered" evidence="1">
    <location>
        <begin position="1"/>
        <end position="56"/>
    </location>
</feature>
<protein>
    <submittedName>
        <fullName evidence="5">Leukocyte receptor cluster member 8 (inferred by orthology to a human protein)</fullName>
    </submittedName>
</protein>
<dbReference type="InterPro" id="IPR005062">
    <property type="entry name" value="SAC3/GANP/THP3_conserved"/>
</dbReference>
<reference evidence="5" key="1">
    <citation type="submission" date="2017-02" db="UniProtKB">
        <authorList>
            <consortium name="WormBaseParasite"/>
        </authorList>
    </citation>
    <scope>IDENTIFICATION</scope>
</reference>
<reference evidence="3 4" key="2">
    <citation type="submission" date="2018-11" db="EMBL/GenBank/DDBJ databases">
        <authorList>
            <consortium name="Pathogen Informatics"/>
        </authorList>
    </citation>
    <scope>NUCLEOTIDE SEQUENCE [LARGE SCALE GENOMIC DNA]</scope>
</reference>
<dbReference type="AlphaFoldDB" id="A0A0M3K4A0"/>
<feature type="compositionally biased region" description="Low complexity" evidence="1">
    <location>
        <begin position="424"/>
        <end position="438"/>
    </location>
</feature>
<feature type="compositionally biased region" description="Low complexity" evidence="1">
    <location>
        <begin position="173"/>
        <end position="189"/>
    </location>
</feature>
<evidence type="ECO:0000256" key="1">
    <source>
        <dbReference type="SAM" id="MobiDB-lite"/>
    </source>
</evidence>
<feature type="region of interest" description="Disordered" evidence="1">
    <location>
        <begin position="144"/>
        <end position="220"/>
    </location>
</feature>
<dbReference type="InterPro" id="IPR000717">
    <property type="entry name" value="PCI_dom"/>
</dbReference>
<feature type="compositionally biased region" description="Polar residues" evidence="1">
    <location>
        <begin position="190"/>
        <end position="206"/>
    </location>
</feature>
<dbReference type="Pfam" id="PF03399">
    <property type="entry name" value="SAC3_GANP"/>
    <property type="match status" value="1"/>
</dbReference>
<feature type="compositionally biased region" description="Basic and acidic residues" evidence="1">
    <location>
        <begin position="414"/>
        <end position="423"/>
    </location>
</feature>
<accession>A0A0M3K4A0</accession>
<organism evidence="5">
    <name type="scientific">Anisakis simplex</name>
    <name type="common">Herring worm</name>
    <dbReference type="NCBI Taxonomy" id="6269"/>
    <lineage>
        <taxon>Eukaryota</taxon>
        <taxon>Metazoa</taxon>
        <taxon>Ecdysozoa</taxon>
        <taxon>Nematoda</taxon>
        <taxon>Chromadorea</taxon>
        <taxon>Rhabditida</taxon>
        <taxon>Spirurina</taxon>
        <taxon>Ascaridomorpha</taxon>
        <taxon>Ascaridoidea</taxon>
        <taxon>Anisakidae</taxon>
        <taxon>Anisakis</taxon>
        <taxon>Anisakis simplex complex</taxon>
    </lineage>
</organism>
<dbReference type="PANTHER" id="PTHR12436">
    <property type="entry name" value="80 KDA MCM3-ASSOCIATED PROTEIN"/>
    <property type="match status" value="1"/>
</dbReference>
<name>A0A0M3K4A0_ANISI</name>
<evidence type="ECO:0000313" key="5">
    <source>
        <dbReference type="WBParaSite" id="ASIM_0001579101-mRNA-1"/>
    </source>
</evidence>
<sequence length="769" mass="86142">MSTAAFGVNLESDRRTGNVSNNVLSSSEKSNMMNKTGGGGAENNKHDNGNAGGDDSQTAAWLRAQEALKKVNPAAAAAATARAAPPFHPSFMNPASIQAATTHYYPWTQQYASFNAASRMSAPVMFQPYYNPYGSMPNPFYSAGYPPPPAQNQAASTLGTRPNRPELSKQTGNNTKSSDTSVSSNPSVTLSNQQSTPRTITPSAVMNQRPHKPINQQNQQPIRFSIGRFNANPNFSPNTSALPKNNFSSGNNVANASRGNVPDSVRRYIERAYSAVETKEERDKLEEYLRQKLNPLLTSGAARAVDWDKEPLPSDVNFELKNQWTPASELRRANASVLSQSTWKSAMHDRNKTGVHENKVSATYTFAKDKQHQQQQKTSAKSSRRKERKRRNPSPTIPLYTSSEEEDDGSDASEASHGKEQRKSVVNTPSSSSPSSSRKSNKKKCKKQNRNGKSSQQLWIADERSNAKREERARRFGTDSHVGEHDSGAAFRYRRRFQLFSDNLSRLSLSTTAADQVIVGTCTDIEKSFFRLTSVKNFYAPDPSTVRPLEILEKALKQVQRKYASTNDYLYANDQLKSIRQDLMIQCIRNEFTVKVYETNARIAIERGDREEFNQCQSQLKLLYTEVSNCANKHEFTAYRLLYYISVQNTIDQITLLSELDESAREDECIAFALRVRQAWALGNFVRLFKLYANAPRMTSYVMDLFIERERKAALNACLKSYRPSISVSVLSRMFVLDEQKITEWLNTLDISVGSGGTIDCRLYCNTLG</sequence>
<dbReference type="InterPro" id="IPR045107">
    <property type="entry name" value="SAC3/GANP/THP3"/>
</dbReference>
<proteinExistence type="predicted"/>
<evidence type="ECO:0000259" key="2">
    <source>
        <dbReference type="PROSITE" id="PS50250"/>
    </source>
</evidence>
<dbReference type="WBParaSite" id="ASIM_0001579101-mRNA-1">
    <property type="protein sequence ID" value="ASIM_0001579101-mRNA-1"/>
    <property type="gene ID" value="ASIM_0001579101"/>
</dbReference>
<evidence type="ECO:0000313" key="3">
    <source>
        <dbReference type="EMBL" id="VDK54489.1"/>
    </source>
</evidence>
<dbReference type="Proteomes" id="UP000267096">
    <property type="component" value="Unassembled WGS sequence"/>
</dbReference>
<feature type="compositionally biased region" description="Basic and acidic residues" evidence="1">
    <location>
        <begin position="461"/>
        <end position="483"/>
    </location>
</feature>
<feature type="compositionally biased region" description="Basic residues" evidence="1">
    <location>
        <begin position="439"/>
        <end position="450"/>
    </location>
</feature>
<dbReference type="Gene3D" id="1.25.40.990">
    <property type="match status" value="1"/>
</dbReference>
<dbReference type="PROSITE" id="PS50250">
    <property type="entry name" value="PCI"/>
    <property type="match status" value="1"/>
</dbReference>
<feature type="compositionally biased region" description="Polar residues" evidence="1">
    <location>
        <begin position="151"/>
        <end position="160"/>
    </location>
</feature>
<feature type="domain" description="PCI" evidence="2">
    <location>
        <begin position="609"/>
        <end position="769"/>
    </location>
</feature>
<dbReference type="GO" id="GO:0005634">
    <property type="term" value="C:nucleus"/>
    <property type="evidence" value="ECO:0007669"/>
    <property type="project" value="TreeGrafter"/>
</dbReference>
<dbReference type="PANTHER" id="PTHR12436:SF4">
    <property type="entry name" value="LEUKOCYTE RECEPTOR CLUSTER MEMBER 8"/>
    <property type="match status" value="1"/>
</dbReference>
<gene>
    <name evidence="3" type="ORF">ASIM_LOCUS15198</name>
</gene>
<feature type="compositionally biased region" description="Basic residues" evidence="1">
    <location>
        <begin position="382"/>
        <end position="392"/>
    </location>
</feature>
<feature type="compositionally biased region" description="Polar residues" evidence="1">
    <location>
        <begin position="17"/>
        <end position="34"/>
    </location>
</feature>
<evidence type="ECO:0000313" key="4">
    <source>
        <dbReference type="Proteomes" id="UP000267096"/>
    </source>
</evidence>
<feature type="region of interest" description="Disordered" evidence="1">
    <location>
        <begin position="365"/>
        <end position="483"/>
    </location>
</feature>